<sequence>MKNTVTLFLIGFSTMLCAQHISSDSVLGVNELAIVLKPETKAEFSEENNITEKQLAAYFRRKFTERFFYDYRTVDNRLALYNEKYHNFEDHKSRAQDHISKYADSTQWVLPFNYLNGDKVNAYALRHLARQHKMADIILTYFNEDRDPKHIQYFETQMRSLNTALESGAYEKIEDGNGVYEVFRSGYRILNWLWIHNLILNEAEYSDRDQLTTIATLLQHGQHLYERNQEFQPGNHQTRGMSALAMLSILLRDFEGTELWYNTAMQRLSEHLDKEINDDGFQFERSVHYHMSDINNYYYVYQLAKINNITIDSSWKNKLEGLFSTLAKIAYPDKSAPVLQDDTEIPWAETNDISKVMTLGYLLFENPEFGYFASDNVDDRLYWFLNQDQLHLLQNIERKKPSYGSLALTDTHYYIMREGWNANDKMMIISAGLDKDKPDHQHGDMLGIQAMANGHAILPNYQVRYSLKDFELFKNSMVKNVALVDNELQGKQWTSNKGGSGFGKFGNLPKPTVINWTTHKDYDLFIGKHDGFDNVGVSYSRQVISVKNDFWIVKDNFSSDQEHEYKQVWQGHYTNENGSNLLRATAPDASGHDILQLYATDTVITSGSRGKNWSQVSKLNKKNFSFLTLIYPYKGYDNRIDETSETLNLNEWNINASLSKIQNAGYTSISKENTAYFFNANNILFQELSVRTSKNADFIIQKVGNTYRITSTSADQNSFTVSKLKSPEKIKTLLPGETWEL</sequence>
<feature type="chain" id="PRO_5010172637" evidence="5">
    <location>
        <begin position="19"/>
        <end position="741"/>
    </location>
</feature>
<dbReference type="GO" id="GO:0042597">
    <property type="term" value="C:periplasmic space"/>
    <property type="evidence" value="ECO:0007669"/>
    <property type="project" value="UniProtKB-SubCell"/>
</dbReference>
<feature type="signal peptide" evidence="5">
    <location>
        <begin position="1"/>
        <end position="18"/>
    </location>
</feature>
<evidence type="ECO:0000256" key="1">
    <source>
        <dbReference type="ARBA" id="ARBA00004418"/>
    </source>
</evidence>
<evidence type="ECO:0000256" key="4">
    <source>
        <dbReference type="ARBA" id="ARBA00023239"/>
    </source>
</evidence>
<proteinExistence type="predicted"/>
<keyword evidence="2 5" id="KW-0732">Signal</keyword>
<name>A0A1H4JSD0_9FLAO</name>
<keyword evidence="4" id="KW-0456">Lyase</keyword>
<gene>
    <name evidence="8" type="ORF">SAMN05192540_0537</name>
</gene>
<protein>
    <submittedName>
        <fullName evidence="8">Heparinase II/III-like protein</fullName>
    </submittedName>
</protein>
<dbReference type="PANTHER" id="PTHR39210">
    <property type="entry name" value="HEPARIN-SULFATE LYASE"/>
    <property type="match status" value="1"/>
</dbReference>
<dbReference type="RefSeq" id="WP_074669968.1">
    <property type="nucleotide sequence ID" value="NZ_FNTB01000001.1"/>
</dbReference>
<dbReference type="Pfam" id="PF07940">
    <property type="entry name" value="Hepar_II_III_C"/>
    <property type="match status" value="1"/>
</dbReference>
<dbReference type="InterPro" id="IPR008929">
    <property type="entry name" value="Chondroitin_lyas"/>
</dbReference>
<evidence type="ECO:0000256" key="2">
    <source>
        <dbReference type="ARBA" id="ARBA00022729"/>
    </source>
</evidence>
<dbReference type="Gene3D" id="1.50.10.100">
    <property type="entry name" value="Chondroitin AC/alginate lyase"/>
    <property type="match status" value="1"/>
</dbReference>
<evidence type="ECO:0000259" key="6">
    <source>
        <dbReference type="Pfam" id="PF07940"/>
    </source>
</evidence>
<accession>A0A1H4JSD0</accession>
<dbReference type="EMBL" id="FNTB01000001">
    <property type="protein sequence ID" value="SEB48896.1"/>
    <property type="molecule type" value="Genomic_DNA"/>
</dbReference>
<dbReference type="Proteomes" id="UP000183038">
    <property type="component" value="Unassembled WGS sequence"/>
</dbReference>
<organism evidence="8 9">
    <name type="scientific">Maribacter dokdonensis</name>
    <dbReference type="NCBI Taxonomy" id="320912"/>
    <lineage>
        <taxon>Bacteria</taxon>
        <taxon>Pseudomonadati</taxon>
        <taxon>Bacteroidota</taxon>
        <taxon>Flavobacteriia</taxon>
        <taxon>Flavobacteriales</taxon>
        <taxon>Flavobacteriaceae</taxon>
        <taxon>Maribacter</taxon>
    </lineage>
</organism>
<dbReference type="InterPro" id="IPR012480">
    <property type="entry name" value="Hepar_II_III_C"/>
</dbReference>
<dbReference type="OrthoDB" id="7335480at2"/>
<reference evidence="8 9" key="1">
    <citation type="submission" date="2016-10" db="EMBL/GenBank/DDBJ databases">
        <authorList>
            <person name="de Groot N.N."/>
        </authorList>
    </citation>
    <scope>NUCLEOTIDE SEQUENCE [LARGE SCALE GENOMIC DNA]</scope>
    <source>
        <strain evidence="8 9">MAR_2009_71</strain>
    </source>
</reference>
<comment type="subcellular location">
    <subcellularLocation>
        <location evidence="1">Periplasm</location>
    </subcellularLocation>
</comment>
<keyword evidence="3" id="KW-0574">Periplasm</keyword>
<evidence type="ECO:0000256" key="5">
    <source>
        <dbReference type="SAM" id="SignalP"/>
    </source>
</evidence>
<dbReference type="GO" id="GO:0016829">
    <property type="term" value="F:lyase activity"/>
    <property type="evidence" value="ECO:0007669"/>
    <property type="project" value="UniProtKB-KW"/>
</dbReference>
<feature type="domain" description="Heparin-sulfate lyase N-terminal" evidence="7">
    <location>
        <begin position="47"/>
        <end position="344"/>
    </location>
</feature>
<evidence type="ECO:0000313" key="8">
    <source>
        <dbReference type="EMBL" id="SEB48896.1"/>
    </source>
</evidence>
<dbReference type="InterPro" id="IPR031680">
    <property type="entry name" value="Hepar_II_III_N"/>
</dbReference>
<dbReference type="AlphaFoldDB" id="A0A1H4JSD0"/>
<dbReference type="Pfam" id="PF16889">
    <property type="entry name" value="Hepar_II_III_N"/>
    <property type="match status" value="1"/>
</dbReference>
<evidence type="ECO:0000259" key="7">
    <source>
        <dbReference type="Pfam" id="PF16889"/>
    </source>
</evidence>
<dbReference type="PANTHER" id="PTHR39210:SF1">
    <property type="entry name" value="HEPARIN-SULFATE LYASE"/>
    <property type="match status" value="1"/>
</dbReference>
<feature type="domain" description="Heparinase II/III-like C-terminal" evidence="6">
    <location>
        <begin position="404"/>
        <end position="574"/>
    </location>
</feature>
<evidence type="ECO:0000313" key="9">
    <source>
        <dbReference type="Proteomes" id="UP000183038"/>
    </source>
</evidence>
<dbReference type="Gene3D" id="2.70.98.70">
    <property type="match status" value="1"/>
</dbReference>
<dbReference type="SUPFAM" id="SSF48230">
    <property type="entry name" value="Chondroitin AC/alginate lyase"/>
    <property type="match status" value="1"/>
</dbReference>
<evidence type="ECO:0000256" key="3">
    <source>
        <dbReference type="ARBA" id="ARBA00022764"/>
    </source>
</evidence>